<dbReference type="EMBL" id="HE663493">
    <property type="protein sequence ID" value="CCG07186.1"/>
    <property type="molecule type" value="Genomic_DNA"/>
</dbReference>
<keyword evidence="4" id="KW-0808">Transferase</keyword>
<name>H6SPR6_PARPM</name>
<keyword evidence="1 2" id="KW-0597">Phosphoprotein</keyword>
<dbReference type="GO" id="GO:0000160">
    <property type="term" value="P:phosphorelay signal transduction system"/>
    <property type="evidence" value="ECO:0007669"/>
    <property type="project" value="InterPro"/>
</dbReference>
<reference evidence="4 5" key="1">
    <citation type="submission" date="2012-02" db="EMBL/GenBank/DDBJ databases">
        <title>Shotgun genome sequence of Phaeospirillum photometricum DSM 122.</title>
        <authorList>
            <person name="Duquesne K."/>
            <person name="Sturgis J."/>
        </authorList>
    </citation>
    <scope>NUCLEOTIDE SEQUENCE [LARGE SCALE GENOMIC DNA]</scope>
    <source>
        <strain evidence="5">DSM122</strain>
    </source>
</reference>
<dbReference type="PANTHER" id="PTHR44591">
    <property type="entry name" value="STRESS RESPONSE REGULATOR PROTEIN 1"/>
    <property type="match status" value="1"/>
</dbReference>
<dbReference type="InterPro" id="IPR011006">
    <property type="entry name" value="CheY-like_superfamily"/>
</dbReference>
<dbReference type="GO" id="GO:0004673">
    <property type="term" value="F:protein histidine kinase activity"/>
    <property type="evidence" value="ECO:0007669"/>
    <property type="project" value="UniProtKB-EC"/>
</dbReference>
<evidence type="ECO:0000313" key="5">
    <source>
        <dbReference type="Proteomes" id="UP000033220"/>
    </source>
</evidence>
<evidence type="ECO:0000313" key="4">
    <source>
        <dbReference type="EMBL" id="CCG07186.1"/>
    </source>
</evidence>
<dbReference type="Proteomes" id="UP000033220">
    <property type="component" value="Chromosome DSM 122"/>
</dbReference>
<dbReference type="Pfam" id="PF00072">
    <property type="entry name" value="Response_reg"/>
    <property type="match status" value="1"/>
</dbReference>
<organism evidence="4 5">
    <name type="scientific">Pararhodospirillum photometricum DSM 122</name>
    <dbReference type="NCBI Taxonomy" id="1150469"/>
    <lineage>
        <taxon>Bacteria</taxon>
        <taxon>Pseudomonadati</taxon>
        <taxon>Pseudomonadota</taxon>
        <taxon>Alphaproteobacteria</taxon>
        <taxon>Rhodospirillales</taxon>
        <taxon>Rhodospirillaceae</taxon>
        <taxon>Pararhodospirillum</taxon>
    </lineage>
</organism>
<dbReference type="eggNOG" id="COG0745">
    <property type="taxonomic scope" value="Bacteria"/>
</dbReference>
<dbReference type="RefSeq" id="WP_014413826.1">
    <property type="nucleotide sequence ID" value="NC_017059.1"/>
</dbReference>
<dbReference type="InterPro" id="IPR050595">
    <property type="entry name" value="Bact_response_regulator"/>
</dbReference>
<dbReference type="PANTHER" id="PTHR44591:SF25">
    <property type="entry name" value="CHEMOTAXIS TWO-COMPONENT RESPONSE REGULATOR"/>
    <property type="match status" value="1"/>
</dbReference>
<protein>
    <submittedName>
        <fullName evidence="4">Response regulator receiver domain protein (CheY)</fullName>
        <ecNumber evidence="4">2.7.13.3</ecNumber>
    </submittedName>
</protein>
<dbReference type="HOGENOM" id="CLU_000445_69_17_5"/>
<dbReference type="OrthoDB" id="9800897at2"/>
<feature type="modified residue" description="4-aspartylphosphate" evidence="2">
    <location>
        <position position="71"/>
    </location>
</feature>
<evidence type="ECO:0000256" key="1">
    <source>
        <dbReference type="ARBA" id="ARBA00022553"/>
    </source>
</evidence>
<gene>
    <name evidence="4" type="ORF">RSPPHO_00560</name>
</gene>
<dbReference type="PROSITE" id="PS50110">
    <property type="entry name" value="RESPONSE_REGULATORY"/>
    <property type="match status" value="1"/>
</dbReference>
<dbReference type="Gene3D" id="3.40.50.2300">
    <property type="match status" value="1"/>
</dbReference>
<dbReference type="SMART" id="SM00448">
    <property type="entry name" value="REC"/>
    <property type="match status" value="1"/>
</dbReference>
<dbReference type="EC" id="2.7.13.3" evidence="4"/>
<sequence>MTEIASPSGASALSSPPTGPSRVLVIDDGITMRLFYRTVLEAAGFVVEEATNGIEGYEKVLAGSFDLLIVDINMPKMDGYTMMRAIRRDTAVRGVPAVTISTESSDEDARQAFESGANFYLVKPVAPDTLTRVARLMTGEVAP</sequence>
<accession>H6SPR6</accession>
<dbReference type="InterPro" id="IPR001789">
    <property type="entry name" value="Sig_transdc_resp-reg_receiver"/>
</dbReference>
<keyword evidence="5" id="KW-1185">Reference proteome</keyword>
<dbReference type="PATRIC" id="fig|1150469.3.peg.657"/>
<proteinExistence type="predicted"/>
<dbReference type="SUPFAM" id="SSF52172">
    <property type="entry name" value="CheY-like"/>
    <property type="match status" value="1"/>
</dbReference>
<evidence type="ECO:0000259" key="3">
    <source>
        <dbReference type="PROSITE" id="PS50110"/>
    </source>
</evidence>
<dbReference type="KEGG" id="rpm:RSPPHO_00560"/>
<dbReference type="AlphaFoldDB" id="H6SPR6"/>
<dbReference type="STRING" id="1150469.RSPPHO_00560"/>
<feature type="domain" description="Response regulatory" evidence="3">
    <location>
        <begin position="22"/>
        <end position="138"/>
    </location>
</feature>
<evidence type="ECO:0000256" key="2">
    <source>
        <dbReference type="PROSITE-ProRule" id="PRU00169"/>
    </source>
</evidence>